<accession>A0A9E7NYA1</accession>
<dbReference type="EMBL" id="ON165415">
    <property type="protein sequence ID" value="UUB20352.1"/>
    <property type="molecule type" value="Genomic_DNA"/>
</dbReference>
<evidence type="ECO:0000313" key="2">
    <source>
        <dbReference type="Proteomes" id="UP001059275"/>
    </source>
</evidence>
<reference evidence="1" key="1">
    <citation type="submission" date="2022-04" db="EMBL/GenBank/DDBJ databases">
        <authorList>
            <person name="Asif M."/>
            <person name="Alvi I.A."/>
            <person name="Rehman S.U."/>
            <person name="Basit A."/>
        </authorList>
    </citation>
    <scope>NUCLEOTIDE SEQUENCE</scope>
</reference>
<proteinExistence type="predicted"/>
<sequence length="194" mass="21125">MPQRVTIHQNKVSNVVRKAGRIGSGSRKAYVSRSIQTIVLSIVADILITGRECKGPSLVLSQKCVAGGEQKLLKASLPGGLKLCIGVVYILFVRSVGRTLGITEIRDTVAVHANVTVEPVDSAPLHQLLSQVQELLVLRIYVNLNKWGPTSKFNVQVLSFSLTNEQHHCLCRQWRVQTNISSASPSECGSLSTI</sequence>
<evidence type="ECO:0000313" key="1">
    <source>
        <dbReference type="EMBL" id="UUB20352.1"/>
    </source>
</evidence>
<gene>
    <name evidence="1" type="primary">JKP2_00054</name>
</gene>
<protein>
    <submittedName>
        <fullName evidence="1">Tail fiber protein</fullName>
    </submittedName>
</protein>
<name>A0A9E7NYA1_9CAUD</name>
<dbReference type="Proteomes" id="UP001059275">
    <property type="component" value="Segment"/>
</dbReference>
<organism evidence="1 2">
    <name type="scientific">Klebsiella phage JKP2</name>
    <dbReference type="NCBI Taxonomy" id="2936915"/>
    <lineage>
        <taxon>Viruses</taxon>
        <taxon>Duplodnaviria</taxon>
        <taxon>Heunggongvirae</taxon>
        <taxon>Uroviricota</taxon>
        <taxon>Caudoviricetes</taxon>
        <taxon>Autographivirales</taxon>
        <taxon>Autoscriptoviridae</taxon>
        <taxon>Slopekvirinae</taxon>
        <taxon>Drulisvirus</taxon>
        <taxon>Drulisvirus JKP2</taxon>
    </lineage>
</organism>
<keyword evidence="2" id="KW-1185">Reference proteome</keyword>